<dbReference type="PANTHER" id="PTHR38592:SF3">
    <property type="entry name" value="BLL4819 PROTEIN"/>
    <property type="match status" value="1"/>
</dbReference>
<evidence type="ECO:0000313" key="3">
    <source>
        <dbReference type="Proteomes" id="UP000323142"/>
    </source>
</evidence>
<dbReference type="PANTHER" id="PTHR38592">
    <property type="entry name" value="BLL4819 PROTEIN"/>
    <property type="match status" value="1"/>
</dbReference>
<dbReference type="InterPro" id="IPR014550">
    <property type="entry name" value="UCP028704_OpgC"/>
</dbReference>
<reference evidence="2 3" key="2">
    <citation type="submission" date="2019-09" db="EMBL/GenBank/DDBJ databases">
        <authorList>
            <person name="Jin C."/>
        </authorList>
    </citation>
    <scope>NUCLEOTIDE SEQUENCE [LARGE SCALE GENOMIC DNA]</scope>
    <source>
        <strain evidence="2 3">BN140002</strain>
    </source>
</reference>
<accession>A0A5B2VDA5</accession>
<feature type="transmembrane region" description="Helical" evidence="1">
    <location>
        <begin position="331"/>
        <end position="351"/>
    </location>
</feature>
<dbReference type="RefSeq" id="WP_149818304.1">
    <property type="nucleotide sequence ID" value="NZ_VUOA01000023.1"/>
</dbReference>
<feature type="transmembrane region" description="Helical" evidence="1">
    <location>
        <begin position="221"/>
        <end position="244"/>
    </location>
</feature>
<gene>
    <name evidence="2" type="ORF">F0L46_13330</name>
</gene>
<feature type="transmembrane region" description="Helical" evidence="1">
    <location>
        <begin position="162"/>
        <end position="180"/>
    </location>
</feature>
<evidence type="ECO:0000313" key="2">
    <source>
        <dbReference type="EMBL" id="KAA2236745.1"/>
    </source>
</evidence>
<dbReference type="PIRSF" id="PIRSF028704">
    <property type="entry name" value="UPC028704"/>
    <property type="match status" value="1"/>
</dbReference>
<feature type="transmembrane region" description="Helical" evidence="1">
    <location>
        <begin position="134"/>
        <end position="155"/>
    </location>
</feature>
<proteinExistence type="predicted"/>
<keyword evidence="1" id="KW-1133">Transmembrane helix</keyword>
<dbReference type="AlphaFoldDB" id="A0A5B2VDA5"/>
<organism evidence="2 3">
    <name type="scientific">Salinarimonas soli</name>
    <dbReference type="NCBI Taxonomy" id="1638099"/>
    <lineage>
        <taxon>Bacteria</taxon>
        <taxon>Pseudomonadati</taxon>
        <taxon>Pseudomonadota</taxon>
        <taxon>Alphaproteobacteria</taxon>
        <taxon>Hyphomicrobiales</taxon>
        <taxon>Salinarimonadaceae</taxon>
        <taxon>Salinarimonas</taxon>
    </lineage>
</organism>
<sequence length="365" mass="40466">MREPNAIDFWRGVALVTIFVNHIPGALYQQVTYSQYSISDAAELFVFLAGWAIALATARRGDPDSPRRVVLRLASRTLEIYRAQILVTAIALAMIAGAAIVLDNPLIIEWHNAGPVFVDPVPTTLGWVLMTHQLGYFNILPLYVAILALSPFFVLLARYSRAAALIMSANLYLAAMIYEINVPSWPVEGHWFFNPLSWQLLLVLGFVASDLSRSSERFWTWAGRLQPVGIAGVALGVVVMVTGWRPDPLMVPEPRLLFLFDKTYLSPARILHFVCLLLAFQGVFGWIARLSPWLAGQASALGRNSLEVFVVASLASLAAQFVRFVTGGGFIVDTLVVWSGLCALSFTAWFVEWRSRSPRPSSLRE</sequence>
<feature type="transmembrane region" description="Helical" evidence="1">
    <location>
        <begin position="192"/>
        <end position="209"/>
    </location>
</feature>
<dbReference type="Proteomes" id="UP000323142">
    <property type="component" value="Unassembled WGS sequence"/>
</dbReference>
<feature type="transmembrane region" description="Helical" evidence="1">
    <location>
        <begin position="12"/>
        <end position="29"/>
    </location>
</feature>
<dbReference type="Pfam" id="PF10129">
    <property type="entry name" value="OpgC_C"/>
    <property type="match status" value="1"/>
</dbReference>
<reference evidence="2 3" key="1">
    <citation type="submission" date="2019-09" db="EMBL/GenBank/DDBJ databases">
        <title>Salinarimonas rosea gen. nov., sp. nov., a new member of the a-2 subgroup of the Proteobacteria.</title>
        <authorList>
            <person name="Liu J."/>
        </authorList>
    </citation>
    <scope>NUCLEOTIDE SEQUENCE [LARGE SCALE GENOMIC DNA]</scope>
    <source>
        <strain evidence="2 3">BN140002</strain>
    </source>
</reference>
<name>A0A5B2VDA5_9HYPH</name>
<evidence type="ECO:0000256" key="1">
    <source>
        <dbReference type="SAM" id="Phobius"/>
    </source>
</evidence>
<keyword evidence="1" id="KW-0472">Membrane</keyword>
<keyword evidence="1" id="KW-0812">Transmembrane</keyword>
<comment type="caution">
    <text evidence="2">The sequence shown here is derived from an EMBL/GenBank/DDBJ whole genome shotgun (WGS) entry which is preliminary data.</text>
</comment>
<dbReference type="OrthoDB" id="9775975at2"/>
<keyword evidence="3" id="KW-1185">Reference proteome</keyword>
<dbReference type="EMBL" id="VUOA01000023">
    <property type="protein sequence ID" value="KAA2236745.1"/>
    <property type="molecule type" value="Genomic_DNA"/>
</dbReference>
<protein>
    <submittedName>
        <fullName evidence="2">OpgC domain-containing protein</fullName>
    </submittedName>
</protein>
<feature type="transmembrane region" description="Helical" evidence="1">
    <location>
        <begin position="80"/>
        <end position="102"/>
    </location>
</feature>
<feature type="transmembrane region" description="Helical" evidence="1">
    <location>
        <begin position="264"/>
        <end position="287"/>
    </location>
</feature>
<feature type="transmembrane region" description="Helical" evidence="1">
    <location>
        <begin position="308"/>
        <end position="325"/>
    </location>
</feature>
<feature type="transmembrane region" description="Helical" evidence="1">
    <location>
        <begin position="41"/>
        <end position="59"/>
    </location>
</feature>